<dbReference type="EMBL" id="JAVYJV010000018">
    <property type="protein sequence ID" value="KAK4347366.1"/>
    <property type="molecule type" value="Genomic_DNA"/>
</dbReference>
<feature type="domain" description="F-box" evidence="2">
    <location>
        <begin position="35"/>
        <end position="72"/>
    </location>
</feature>
<dbReference type="InterPro" id="IPR017451">
    <property type="entry name" value="F-box-assoc_interact_dom"/>
</dbReference>
<dbReference type="Gene3D" id="1.20.1280.50">
    <property type="match status" value="1"/>
</dbReference>
<evidence type="ECO:0000313" key="4">
    <source>
        <dbReference type="Proteomes" id="UP001291623"/>
    </source>
</evidence>
<dbReference type="InterPro" id="IPR001810">
    <property type="entry name" value="F-box_dom"/>
</dbReference>
<protein>
    <recommendedName>
        <fullName evidence="2">F-box domain-containing protein</fullName>
    </recommendedName>
</protein>
<dbReference type="Proteomes" id="UP001291623">
    <property type="component" value="Unassembled WGS sequence"/>
</dbReference>
<dbReference type="InterPro" id="IPR036047">
    <property type="entry name" value="F-box-like_dom_sf"/>
</dbReference>
<dbReference type="InterPro" id="IPR050796">
    <property type="entry name" value="SCF_F-box_component"/>
</dbReference>
<sequence>MPPKGKGTCKKKGNSEKIKNRAPNPTSDCINSHGKIICNILSRLPVKTLLQFRCVCKKWRSTISNSKFIITHFQHSSSLQRTNSSILIKTRHSDSESSYHALSQFDTLQSSIVELDNPFPYFIPHMYILGPCNGIMCFYQPPWGDVITLWNPSMRRSRMVKLSETKPLKGVHTFVSVGLAFDHQENDFLILRIFCVSPTIHDVPNHVEMCSMKSLGVKGFPIRWEKLKNEMVFYTLRYNCDTIIKGVPYWLAYINDIVLRQTLVRFDVGKMVLEKLPVPPVIRAGDYKHYLANFEDSPGMFVLEKRVGFCIDVWVMDEEDGWSKKCNIGPLLGIDRILGCLWNGNIVAENYDNKLLVLFDPVTNSVKAGLEIDNAKKGSYMIFNYSESLHLVEGMLTVKRQDVLTHGLLRVIQRTRKEGKTLSVGKGGSEKRLGTNGHFEL</sequence>
<accession>A0AAE1V1P8</accession>
<dbReference type="SMART" id="SM00256">
    <property type="entry name" value="FBOX"/>
    <property type="match status" value="1"/>
</dbReference>
<name>A0AAE1V1P8_9SOLA</name>
<feature type="region of interest" description="Disordered" evidence="1">
    <location>
        <begin position="1"/>
        <end position="24"/>
    </location>
</feature>
<keyword evidence="4" id="KW-1185">Reference proteome</keyword>
<dbReference type="PANTHER" id="PTHR31672">
    <property type="entry name" value="BNACNNG10540D PROTEIN"/>
    <property type="match status" value="1"/>
</dbReference>
<comment type="caution">
    <text evidence="3">The sequence shown here is derived from an EMBL/GenBank/DDBJ whole genome shotgun (WGS) entry which is preliminary data.</text>
</comment>
<feature type="region of interest" description="Disordered" evidence="1">
    <location>
        <begin position="420"/>
        <end position="441"/>
    </location>
</feature>
<feature type="compositionally biased region" description="Basic and acidic residues" evidence="1">
    <location>
        <begin position="428"/>
        <end position="441"/>
    </location>
</feature>
<organism evidence="3 4">
    <name type="scientific">Anisodus tanguticus</name>
    <dbReference type="NCBI Taxonomy" id="243964"/>
    <lineage>
        <taxon>Eukaryota</taxon>
        <taxon>Viridiplantae</taxon>
        <taxon>Streptophyta</taxon>
        <taxon>Embryophyta</taxon>
        <taxon>Tracheophyta</taxon>
        <taxon>Spermatophyta</taxon>
        <taxon>Magnoliopsida</taxon>
        <taxon>eudicotyledons</taxon>
        <taxon>Gunneridae</taxon>
        <taxon>Pentapetalae</taxon>
        <taxon>asterids</taxon>
        <taxon>lamiids</taxon>
        <taxon>Solanales</taxon>
        <taxon>Solanaceae</taxon>
        <taxon>Solanoideae</taxon>
        <taxon>Hyoscyameae</taxon>
        <taxon>Anisodus</taxon>
    </lineage>
</organism>
<dbReference type="Pfam" id="PF00646">
    <property type="entry name" value="F-box"/>
    <property type="match status" value="1"/>
</dbReference>
<reference evidence="3" key="1">
    <citation type="submission" date="2023-12" db="EMBL/GenBank/DDBJ databases">
        <title>Genome assembly of Anisodus tanguticus.</title>
        <authorList>
            <person name="Wang Y.-J."/>
        </authorList>
    </citation>
    <scope>NUCLEOTIDE SEQUENCE</scope>
    <source>
        <strain evidence="3">KB-2021</strain>
        <tissue evidence="3">Leaf</tissue>
    </source>
</reference>
<dbReference type="CDD" id="cd22157">
    <property type="entry name" value="F-box_AtFBW1-like"/>
    <property type="match status" value="1"/>
</dbReference>
<gene>
    <name evidence="3" type="ORF">RND71_033705</name>
</gene>
<dbReference type="AlphaFoldDB" id="A0AAE1V1P8"/>
<dbReference type="PANTHER" id="PTHR31672:SF13">
    <property type="entry name" value="F-BOX PROTEIN CPR30-LIKE"/>
    <property type="match status" value="1"/>
</dbReference>
<dbReference type="Pfam" id="PF08268">
    <property type="entry name" value="FBA_3"/>
    <property type="match status" value="1"/>
</dbReference>
<evidence type="ECO:0000259" key="2">
    <source>
        <dbReference type="SMART" id="SM00256"/>
    </source>
</evidence>
<proteinExistence type="predicted"/>
<dbReference type="NCBIfam" id="TIGR01640">
    <property type="entry name" value="F_box_assoc_1"/>
    <property type="match status" value="1"/>
</dbReference>
<dbReference type="InterPro" id="IPR013187">
    <property type="entry name" value="F-box-assoc_dom_typ3"/>
</dbReference>
<dbReference type="SUPFAM" id="SSF81383">
    <property type="entry name" value="F-box domain"/>
    <property type="match status" value="1"/>
</dbReference>
<evidence type="ECO:0000256" key="1">
    <source>
        <dbReference type="SAM" id="MobiDB-lite"/>
    </source>
</evidence>
<evidence type="ECO:0000313" key="3">
    <source>
        <dbReference type="EMBL" id="KAK4347366.1"/>
    </source>
</evidence>